<dbReference type="InterPro" id="IPR018687">
    <property type="entry name" value="DUF2177_membr"/>
</dbReference>
<organism evidence="1 2">
    <name type="scientific">Rhizobium loti</name>
    <name type="common">Mesorhizobium loti</name>
    <dbReference type="NCBI Taxonomy" id="381"/>
    <lineage>
        <taxon>Bacteria</taxon>
        <taxon>Pseudomonadati</taxon>
        <taxon>Pseudomonadota</taxon>
        <taxon>Alphaproteobacteria</taxon>
        <taxon>Hyphomicrobiales</taxon>
        <taxon>Phyllobacteriaceae</taxon>
        <taxon>Mesorhizobium</taxon>
    </lineage>
</organism>
<evidence type="ECO:0000313" key="1">
    <source>
        <dbReference type="EMBL" id="OBQ58353.1"/>
    </source>
</evidence>
<reference evidence="1 2" key="1">
    <citation type="submission" date="2016-05" db="EMBL/GenBank/DDBJ databases">
        <authorList>
            <person name="Ramsay J.P."/>
        </authorList>
    </citation>
    <scope>NUCLEOTIDE SEQUENCE [LARGE SCALE GENOMIC DNA]</scope>
    <source>
        <strain evidence="1 2">NZP2042</strain>
    </source>
</reference>
<dbReference type="EMBL" id="LYTK01000024">
    <property type="protein sequence ID" value="OBQ58353.1"/>
    <property type="molecule type" value="Genomic_DNA"/>
</dbReference>
<dbReference type="Pfam" id="PF09945">
    <property type="entry name" value="DUF2177"/>
    <property type="match status" value="1"/>
</dbReference>
<accession>A0A6M7TX47</accession>
<dbReference type="Proteomes" id="UP000093737">
    <property type="component" value="Unassembled WGS sequence"/>
</dbReference>
<sequence length="137" mass="14545">MIKTYGIAYLTTAVVFLCIDAVWLTVMSSRLYKPLLGPILLDDFNVAAAALFYVIYIAGAVYFAVLPAFQSGSWTTAAVNGAVFGLCAYATYDLTNQATLRNWPVAVTIADICWGIVLTAIAATAGFLVSSALSRSA</sequence>
<evidence type="ECO:0000313" key="2">
    <source>
        <dbReference type="Proteomes" id="UP000093737"/>
    </source>
</evidence>
<gene>
    <name evidence="1" type="ORF">A8145_26455</name>
</gene>
<name>A0A6M7TX47_RHILI</name>
<proteinExistence type="predicted"/>
<protein>
    <submittedName>
        <fullName evidence="1">Uncharacterized protein</fullName>
    </submittedName>
</protein>
<comment type="caution">
    <text evidence="1">The sequence shown here is derived from an EMBL/GenBank/DDBJ whole genome shotgun (WGS) entry which is preliminary data.</text>
</comment>
<dbReference type="AlphaFoldDB" id="A0A6M7TX47"/>